<dbReference type="AlphaFoldDB" id="A0A1G8JDD9"/>
<protein>
    <submittedName>
        <fullName evidence="1">Uncharacterized protein</fullName>
    </submittedName>
</protein>
<sequence length="38" mass="4298">MTAEIRYPEATVGAVILNPEDKVLICKSKYKKEIIYGI</sequence>
<dbReference type="EMBL" id="FNEH01000004">
    <property type="protein sequence ID" value="SDI28660.1"/>
    <property type="molecule type" value="Genomic_DNA"/>
</dbReference>
<reference evidence="1 2" key="1">
    <citation type="submission" date="2016-10" db="EMBL/GenBank/DDBJ databases">
        <authorList>
            <person name="de Groot N.N."/>
        </authorList>
    </citation>
    <scope>NUCLEOTIDE SEQUENCE [LARGE SCALE GENOMIC DNA]</scope>
    <source>
        <strain evidence="1 2">WG7</strain>
    </source>
</reference>
<proteinExistence type="predicted"/>
<evidence type="ECO:0000313" key="2">
    <source>
        <dbReference type="Proteomes" id="UP000198945"/>
    </source>
</evidence>
<accession>A0A1G8JDD9</accession>
<evidence type="ECO:0000313" key="1">
    <source>
        <dbReference type="EMBL" id="SDI28660.1"/>
    </source>
</evidence>
<organism evidence="1 2">
    <name type="scientific">Halanaerobium congolense</name>
    <dbReference type="NCBI Taxonomy" id="54121"/>
    <lineage>
        <taxon>Bacteria</taxon>
        <taxon>Bacillati</taxon>
        <taxon>Bacillota</taxon>
        <taxon>Clostridia</taxon>
        <taxon>Halanaerobiales</taxon>
        <taxon>Halanaerobiaceae</taxon>
        <taxon>Halanaerobium</taxon>
    </lineage>
</organism>
<gene>
    <name evidence="1" type="ORF">SAMN04515654_10424</name>
</gene>
<dbReference type="Proteomes" id="UP000198945">
    <property type="component" value="Unassembled WGS sequence"/>
</dbReference>
<name>A0A1G8JDD9_9FIRM</name>